<feature type="transmembrane region" description="Helical" evidence="1">
    <location>
        <begin position="193"/>
        <end position="213"/>
    </location>
</feature>
<feature type="transmembrane region" description="Helical" evidence="1">
    <location>
        <begin position="115"/>
        <end position="133"/>
    </location>
</feature>
<evidence type="ECO:0000313" key="3">
    <source>
        <dbReference type="EMBL" id="MBH0114785.1"/>
    </source>
</evidence>
<organism evidence="3 4">
    <name type="scientific">Novosphingobium aureum</name>
    <dbReference type="NCBI Taxonomy" id="2792964"/>
    <lineage>
        <taxon>Bacteria</taxon>
        <taxon>Pseudomonadati</taxon>
        <taxon>Pseudomonadota</taxon>
        <taxon>Alphaproteobacteria</taxon>
        <taxon>Sphingomonadales</taxon>
        <taxon>Sphingomonadaceae</taxon>
        <taxon>Novosphingobium</taxon>
    </lineage>
</organism>
<protein>
    <submittedName>
        <fullName evidence="3">CPBP family intramembrane metalloprotease</fullName>
    </submittedName>
</protein>
<keyword evidence="3" id="KW-0378">Hydrolase</keyword>
<dbReference type="GO" id="GO:0004175">
    <property type="term" value="F:endopeptidase activity"/>
    <property type="evidence" value="ECO:0007669"/>
    <property type="project" value="UniProtKB-ARBA"/>
</dbReference>
<feature type="transmembrane region" description="Helical" evidence="1">
    <location>
        <begin position="44"/>
        <end position="68"/>
    </location>
</feature>
<dbReference type="GO" id="GO:0008237">
    <property type="term" value="F:metallopeptidase activity"/>
    <property type="evidence" value="ECO:0007669"/>
    <property type="project" value="UniProtKB-KW"/>
</dbReference>
<keyword evidence="3" id="KW-0645">Protease</keyword>
<feature type="transmembrane region" description="Helical" evidence="1">
    <location>
        <begin position="88"/>
        <end position="108"/>
    </location>
</feature>
<keyword evidence="1" id="KW-0812">Transmembrane</keyword>
<dbReference type="GO" id="GO:0080120">
    <property type="term" value="P:CAAX-box protein maturation"/>
    <property type="evidence" value="ECO:0007669"/>
    <property type="project" value="UniProtKB-ARBA"/>
</dbReference>
<evidence type="ECO:0000256" key="1">
    <source>
        <dbReference type="SAM" id="Phobius"/>
    </source>
</evidence>
<proteinExistence type="predicted"/>
<comment type="caution">
    <text evidence="3">The sequence shown here is derived from an EMBL/GenBank/DDBJ whole genome shotgun (WGS) entry which is preliminary data.</text>
</comment>
<evidence type="ECO:0000259" key="2">
    <source>
        <dbReference type="Pfam" id="PF02517"/>
    </source>
</evidence>
<reference evidence="3" key="1">
    <citation type="submission" date="2020-11" db="EMBL/GenBank/DDBJ databases">
        <title>Novosphingobium aureum sp. nov., a marine bacterium isolated from sediment of a salt flat.</title>
        <authorList>
            <person name="Yoo Y."/>
            <person name="Kim J.-J."/>
        </authorList>
    </citation>
    <scope>NUCLEOTIDE SEQUENCE</scope>
    <source>
        <strain evidence="3">YJ-S2-02</strain>
    </source>
</reference>
<keyword evidence="1" id="KW-0472">Membrane</keyword>
<dbReference type="Pfam" id="PF02517">
    <property type="entry name" value="Rce1-like"/>
    <property type="match status" value="1"/>
</dbReference>
<dbReference type="Proteomes" id="UP000617634">
    <property type="component" value="Unassembled WGS sequence"/>
</dbReference>
<sequence>MSSQQDPRSTGAPASYRTILGDLLGFLARPRLMQPAGLARASNWGALGVLCVLHWAVLILCLLPLTLMVQKSMGLAPPDAFGKIPGNWLIPAVVVIAPVLEELVFRGWQSGRPRALWLLACAIAASIATAATVHDGKLMLALLAGVILVAVAGWTALRRRAPLRSFAGAFPAIYWIMALVFAGVHTLNYAQVSAATLLLVLPQLWAGIMLGFTRQRIGLVGSMIEHASANGAVVLLGLVAGS</sequence>
<feature type="transmembrane region" description="Helical" evidence="1">
    <location>
        <begin position="139"/>
        <end position="157"/>
    </location>
</feature>
<keyword evidence="4" id="KW-1185">Reference proteome</keyword>
<keyword evidence="3" id="KW-0482">Metalloprotease</keyword>
<dbReference type="RefSeq" id="WP_197166617.1">
    <property type="nucleotide sequence ID" value="NZ_JADZGI010000004.1"/>
</dbReference>
<keyword evidence="1" id="KW-1133">Transmembrane helix</keyword>
<dbReference type="AlphaFoldDB" id="A0A931HES8"/>
<gene>
    <name evidence="3" type="ORF">I5E68_17695</name>
</gene>
<accession>A0A931HES8</accession>
<dbReference type="InterPro" id="IPR003675">
    <property type="entry name" value="Rce1/LyrA-like_dom"/>
</dbReference>
<feature type="transmembrane region" description="Helical" evidence="1">
    <location>
        <begin position="169"/>
        <end position="187"/>
    </location>
</feature>
<name>A0A931HES8_9SPHN</name>
<dbReference type="EMBL" id="JADZGI010000004">
    <property type="protein sequence ID" value="MBH0114785.1"/>
    <property type="molecule type" value="Genomic_DNA"/>
</dbReference>
<evidence type="ECO:0000313" key="4">
    <source>
        <dbReference type="Proteomes" id="UP000617634"/>
    </source>
</evidence>
<feature type="domain" description="CAAX prenyl protease 2/Lysostaphin resistance protein A-like" evidence="2">
    <location>
        <begin position="88"/>
        <end position="155"/>
    </location>
</feature>